<dbReference type="Proteomes" id="UP000018444">
    <property type="component" value="Unassembled WGS sequence"/>
</dbReference>
<name>N9BGX5_ACIJO</name>
<dbReference type="HOGENOM" id="CLU_202292_0_0_6"/>
<organism evidence="1 2">
    <name type="scientific">Acinetobacter johnsonii ANC 3681</name>
    <dbReference type="NCBI Taxonomy" id="1217662"/>
    <lineage>
        <taxon>Bacteria</taxon>
        <taxon>Pseudomonadati</taxon>
        <taxon>Pseudomonadota</taxon>
        <taxon>Gammaproteobacteria</taxon>
        <taxon>Moraxellales</taxon>
        <taxon>Moraxellaceae</taxon>
        <taxon>Acinetobacter</taxon>
    </lineage>
</organism>
<evidence type="ECO:0000313" key="1">
    <source>
        <dbReference type="EMBL" id="ENV72456.1"/>
    </source>
</evidence>
<sequence length="71" mass="8290">MRPRIRKFLHSFYSTPNSKVLEMKYNLSSYSDLDLLKKIQKSSCQNLRAAICSILYERGYTPAEITLLTNE</sequence>
<accession>N9BGX5</accession>
<gene>
    <name evidence="1" type="ORF">F946_01931</name>
</gene>
<dbReference type="EMBL" id="APPZ01000007">
    <property type="protein sequence ID" value="ENV72456.1"/>
    <property type="molecule type" value="Genomic_DNA"/>
</dbReference>
<protein>
    <submittedName>
        <fullName evidence="1">Uncharacterized protein</fullName>
    </submittedName>
</protein>
<reference evidence="1 2" key="1">
    <citation type="submission" date="2013-02" db="EMBL/GenBank/DDBJ databases">
        <title>The Genome Sequence of Acinetobacter johnsonii ANC 3681.</title>
        <authorList>
            <consortium name="The Broad Institute Genome Sequencing Platform"/>
            <consortium name="The Broad Institute Genome Sequencing Center for Infectious Disease"/>
            <person name="Cerqueira G."/>
            <person name="Feldgarden M."/>
            <person name="Courvalin P."/>
            <person name="Perichon B."/>
            <person name="Grillot-Courvalin C."/>
            <person name="Clermont D."/>
            <person name="Rocha E."/>
            <person name="Yoon E.-J."/>
            <person name="Nemec A."/>
            <person name="Walker B."/>
            <person name="Young S.K."/>
            <person name="Zeng Q."/>
            <person name="Gargeya S."/>
            <person name="Fitzgerald M."/>
            <person name="Haas B."/>
            <person name="Abouelleil A."/>
            <person name="Alvarado L."/>
            <person name="Arachchi H.M."/>
            <person name="Berlin A.M."/>
            <person name="Chapman S.B."/>
            <person name="Dewar J."/>
            <person name="Goldberg J."/>
            <person name="Griggs A."/>
            <person name="Gujja S."/>
            <person name="Hansen M."/>
            <person name="Howarth C."/>
            <person name="Imamovic A."/>
            <person name="Larimer J."/>
            <person name="McCowan C."/>
            <person name="Murphy C."/>
            <person name="Neiman D."/>
            <person name="Pearson M."/>
            <person name="Priest M."/>
            <person name="Roberts A."/>
            <person name="Saif S."/>
            <person name="Shea T."/>
            <person name="Sisk P."/>
            <person name="Sykes S."/>
            <person name="Wortman J."/>
            <person name="Nusbaum C."/>
            <person name="Birren B."/>
        </authorList>
    </citation>
    <scope>NUCLEOTIDE SEQUENCE [LARGE SCALE GENOMIC DNA]</scope>
    <source>
        <strain evidence="1 2">ANC 3681</strain>
    </source>
</reference>
<dbReference type="AlphaFoldDB" id="N9BGX5"/>
<dbReference type="PATRIC" id="fig|1217662.4.peg.1874"/>
<comment type="caution">
    <text evidence="1">The sequence shown here is derived from an EMBL/GenBank/DDBJ whole genome shotgun (WGS) entry which is preliminary data.</text>
</comment>
<evidence type="ECO:0000313" key="2">
    <source>
        <dbReference type="Proteomes" id="UP000018444"/>
    </source>
</evidence>
<proteinExistence type="predicted"/>